<dbReference type="EMBL" id="AVOT02000546">
    <property type="protein sequence ID" value="MBW0463415.1"/>
    <property type="molecule type" value="Genomic_DNA"/>
</dbReference>
<organism evidence="1 2">
    <name type="scientific">Austropuccinia psidii MF-1</name>
    <dbReference type="NCBI Taxonomy" id="1389203"/>
    <lineage>
        <taxon>Eukaryota</taxon>
        <taxon>Fungi</taxon>
        <taxon>Dikarya</taxon>
        <taxon>Basidiomycota</taxon>
        <taxon>Pucciniomycotina</taxon>
        <taxon>Pucciniomycetes</taxon>
        <taxon>Pucciniales</taxon>
        <taxon>Sphaerophragmiaceae</taxon>
        <taxon>Austropuccinia</taxon>
    </lineage>
</organism>
<evidence type="ECO:0000313" key="2">
    <source>
        <dbReference type="Proteomes" id="UP000765509"/>
    </source>
</evidence>
<dbReference type="Pfam" id="PF04827">
    <property type="entry name" value="Plant_tran"/>
    <property type="match status" value="1"/>
</dbReference>
<sequence>MPGSHNDLNVLDYSPFFDQILTGNAPPCRCTINRSNYEMGYYLADGIYPDWATLVKTISQPQGGKRQYFSQMHKSARKYVERDFWVLQSIFSIIKSPACIWCQKKLNYIMQACIILHNMIVEDETGPDLKEFLPEVEIGCTFHNEVFSNYVNYLKHLQSSTAHQALKLDLIEDFWAQKGESLNV</sequence>
<dbReference type="Proteomes" id="UP000765509">
    <property type="component" value="Unassembled WGS sequence"/>
</dbReference>
<evidence type="ECO:0000313" key="1">
    <source>
        <dbReference type="EMBL" id="MBW0463415.1"/>
    </source>
</evidence>
<dbReference type="OrthoDB" id="2506095at2759"/>
<dbReference type="AlphaFoldDB" id="A0A9Q3BDT4"/>
<dbReference type="PANTHER" id="PTHR47150">
    <property type="entry name" value="OS12G0169200 PROTEIN"/>
    <property type="match status" value="1"/>
</dbReference>
<gene>
    <name evidence="1" type="ORF">O181_003130</name>
</gene>
<dbReference type="PANTHER" id="PTHR47150:SF7">
    <property type="entry name" value="NUCLEASE"/>
    <property type="match status" value="1"/>
</dbReference>
<reference evidence="1" key="1">
    <citation type="submission" date="2021-03" db="EMBL/GenBank/DDBJ databases">
        <title>Draft genome sequence of rust myrtle Austropuccinia psidii MF-1, a brazilian biotype.</title>
        <authorList>
            <person name="Quecine M.C."/>
            <person name="Pachon D.M.R."/>
            <person name="Bonatelli M.L."/>
            <person name="Correr F.H."/>
            <person name="Franceschini L.M."/>
            <person name="Leite T.F."/>
            <person name="Margarido G.R.A."/>
            <person name="Almeida C.A."/>
            <person name="Ferrarezi J.A."/>
            <person name="Labate C.A."/>
        </authorList>
    </citation>
    <scope>NUCLEOTIDE SEQUENCE</scope>
    <source>
        <strain evidence="1">MF-1</strain>
    </source>
</reference>
<accession>A0A9Q3BDT4</accession>
<proteinExistence type="predicted"/>
<comment type="caution">
    <text evidence="1">The sequence shown here is derived from an EMBL/GenBank/DDBJ whole genome shotgun (WGS) entry which is preliminary data.</text>
</comment>
<name>A0A9Q3BDT4_9BASI</name>
<protein>
    <recommendedName>
        <fullName evidence="3">DDE Tnp4 domain-containing protein</fullName>
    </recommendedName>
</protein>
<evidence type="ECO:0008006" key="3">
    <source>
        <dbReference type="Google" id="ProtNLM"/>
    </source>
</evidence>
<keyword evidence="2" id="KW-1185">Reference proteome</keyword>
<dbReference type="InterPro" id="IPR006912">
    <property type="entry name" value="Harbinger_derived_prot"/>
</dbReference>